<sequence>MRRAVNMVLIGFMVLTAFGCAQNYYNIPRESYEKKVRVLGVVPILVDAESDIRHPEKGAVVSLLKEANRKNEKELVALLKDTGSYFSVRLLDEDADQLFTGLGARRERRDDGGVIYNKYFFRPEALQGLVDRHKTDAVMIVTASGLTRQDKFYSSNLLSYLAGEYNFLTFSAQVLDRDGTVLWEYPNFRQRIISYPAFMALQYPDFDEAKANAANEVEVKFKTVAGIGRALAKSEESRLQPKASVSTLYRDLFDAMVSLMGSGRSAEQKEKTATAQPVAVPSAPAPVMVPPAPAAPVAVPASAPEPPVAEQPQAIAPPAPIQELPVK</sequence>
<feature type="compositionally biased region" description="Pro residues" evidence="1">
    <location>
        <begin position="303"/>
        <end position="320"/>
    </location>
</feature>
<dbReference type="OrthoDB" id="5387044at2"/>
<name>A0A562WRS7_9BACT</name>
<protein>
    <recommendedName>
        <fullName evidence="4">Lipoprotein</fullName>
    </recommendedName>
</protein>
<keyword evidence="3" id="KW-1185">Reference proteome</keyword>
<dbReference type="EMBL" id="VLLN01000002">
    <property type="protein sequence ID" value="TWJ33108.1"/>
    <property type="molecule type" value="Genomic_DNA"/>
</dbReference>
<dbReference type="PROSITE" id="PS51257">
    <property type="entry name" value="PROKAR_LIPOPROTEIN"/>
    <property type="match status" value="1"/>
</dbReference>
<proteinExistence type="predicted"/>
<accession>A0A562WRS7</accession>
<gene>
    <name evidence="2" type="ORF">JN12_00521</name>
</gene>
<evidence type="ECO:0000313" key="3">
    <source>
        <dbReference type="Proteomes" id="UP000319449"/>
    </source>
</evidence>
<dbReference type="Proteomes" id="UP000319449">
    <property type="component" value="Unassembled WGS sequence"/>
</dbReference>
<evidence type="ECO:0000313" key="2">
    <source>
        <dbReference type="EMBL" id="TWJ33108.1"/>
    </source>
</evidence>
<organism evidence="2 3">
    <name type="scientific">Geobacter argillaceus</name>
    <dbReference type="NCBI Taxonomy" id="345631"/>
    <lineage>
        <taxon>Bacteria</taxon>
        <taxon>Pseudomonadati</taxon>
        <taxon>Thermodesulfobacteriota</taxon>
        <taxon>Desulfuromonadia</taxon>
        <taxon>Geobacterales</taxon>
        <taxon>Geobacteraceae</taxon>
        <taxon>Geobacter</taxon>
    </lineage>
</organism>
<reference evidence="2 3" key="1">
    <citation type="submission" date="2019-07" db="EMBL/GenBank/DDBJ databases">
        <title>Genomic Encyclopedia of Archaeal and Bacterial Type Strains, Phase II (KMG-II): from individual species to whole genera.</title>
        <authorList>
            <person name="Goeker M."/>
        </authorList>
    </citation>
    <scope>NUCLEOTIDE SEQUENCE [LARGE SCALE GENOMIC DNA]</scope>
    <source>
        <strain evidence="2 3">ATCC BAA-1139</strain>
    </source>
</reference>
<feature type="compositionally biased region" description="Pro residues" evidence="1">
    <location>
        <begin position="283"/>
        <end position="294"/>
    </location>
</feature>
<evidence type="ECO:0008006" key="4">
    <source>
        <dbReference type="Google" id="ProtNLM"/>
    </source>
</evidence>
<comment type="caution">
    <text evidence="2">The sequence shown here is derived from an EMBL/GenBank/DDBJ whole genome shotgun (WGS) entry which is preliminary data.</text>
</comment>
<dbReference type="AlphaFoldDB" id="A0A562WRS7"/>
<feature type="region of interest" description="Disordered" evidence="1">
    <location>
        <begin position="263"/>
        <end position="327"/>
    </location>
</feature>
<evidence type="ECO:0000256" key="1">
    <source>
        <dbReference type="SAM" id="MobiDB-lite"/>
    </source>
</evidence>
<dbReference type="RefSeq" id="WP_145017794.1">
    <property type="nucleotide sequence ID" value="NZ_VLLN01000002.1"/>
</dbReference>